<comment type="function">
    <text evidence="11">Catalyzes the condensation of the acetyl group of acetyl-CoA with 3-methyl-2-oxobutanoate (2-ketoisovalerate) to form 3-carboxy-3-hydroxy-4-methylpentanoate (2-isopropylmalate).</text>
</comment>
<dbReference type="Pfam" id="PF22617">
    <property type="entry name" value="HCS_D2"/>
    <property type="match status" value="1"/>
</dbReference>
<dbReference type="CDD" id="cd07940">
    <property type="entry name" value="DRE_TIM_IPMS"/>
    <property type="match status" value="1"/>
</dbReference>
<evidence type="ECO:0000256" key="3">
    <source>
        <dbReference type="ARBA" id="ARBA00012973"/>
    </source>
</evidence>
<comment type="caution">
    <text evidence="13">The sequence shown here is derived from an EMBL/GenBank/DDBJ whole genome shotgun (WGS) entry which is preliminary data.</text>
</comment>
<dbReference type="InterPro" id="IPR013785">
    <property type="entry name" value="Aldolase_TIM"/>
</dbReference>
<proteinExistence type="inferred from homology"/>
<dbReference type="Gene3D" id="3.20.20.70">
    <property type="entry name" value="Aldolase class I"/>
    <property type="match status" value="1"/>
</dbReference>
<evidence type="ECO:0000256" key="10">
    <source>
        <dbReference type="ARBA" id="ARBA00023304"/>
    </source>
</evidence>
<dbReference type="FunFam" id="3.20.20.70:FF:000010">
    <property type="entry name" value="2-isopropylmalate synthase"/>
    <property type="match status" value="1"/>
</dbReference>
<dbReference type="Gene3D" id="1.10.238.260">
    <property type="match status" value="1"/>
</dbReference>
<dbReference type="InterPro" id="IPR050073">
    <property type="entry name" value="2-IPM_HCS-like"/>
</dbReference>
<feature type="binding site" evidence="11">
    <location>
        <position position="14"/>
    </location>
    <ligand>
        <name>Mn(2+)</name>
        <dbReference type="ChEBI" id="CHEBI:29035"/>
    </ligand>
</feature>
<accession>A0A921DTI5</accession>
<dbReference type="NCBIfam" id="TIGR00973">
    <property type="entry name" value="leuA_bact"/>
    <property type="match status" value="1"/>
</dbReference>
<keyword evidence="10 11" id="KW-0100">Branched-chain amino acid biosynthesis</keyword>
<dbReference type="FunFam" id="3.30.160.270:FF:000003">
    <property type="entry name" value="2-isopropylmalate synthase"/>
    <property type="match status" value="1"/>
</dbReference>
<dbReference type="InterPro" id="IPR036230">
    <property type="entry name" value="LeuA_allosteric_dom_sf"/>
</dbReference>
<evidence type="ECO:0000313" key="14">
    <source>
        <dbReference type="Proteomes" id="UP000698963"/>
    </source>
</evidence>
<dbReference type="GO" id="GO:0003852">
    <property type="term" value="F:2-isopropylmalate synthase activity"/>
    <property type="evidence" value="ECO:0007669"/>
    <property type="project" value="UniProtKB-UniRule"/>
</dbReference>
<organism evidence="13 14">
    <name type="scientific">Mailhella massiliensis</name>
    <dbReference type="NCBI Taxonomy" id="1903261"/>
    <lineage>
        <taxon>Bacteria</taxon>
        <taxon>Pseudomonadati</taxon>
        <taxon>Thermodesulfobacteriota</taxon>
        <taxon>Desulfovibrionia</taxon>
        <taxon>Desulfovibrionales</taxon>
        <taxon>Desulfovibrionaceae</taxon>
        <taxon>Mailhella</taxon>
    </lineage>
</organism>
<dbReference type="SUPFAM" id="SSF110921">
    <property type="entry name" value="2-isopropylmalate synthase LeuA, allosteric (dimerisation) domain"/>
    <property type="match status" value="1"/>
</dbReference>
<comment type="similarity">
    <text evidence="2 11">Belongs to the alpha-IPM synthase/homocitrate synthase family. LeuA type 1 subfamily.</text>
</comment>
<feature type="domain" description="Pyruvate carboxyltransferase" evidence="12">
    <location>
        <begin position="5"/>
        <end position="263"/>
    </location>
</feature>
<evidence type="ECO:0000256" key="1">
    <source>
        <dbReference type="ARBA" id="ARBA00004689"/>
    </source>
</evidence>
<dbReference type="PROSITE" id="PS00816">
    <property type="entry name" value="AIPM_HOMOCIT_SYNTH_2"/>
    <property type="match status" value="1"/>
</dbReference>
<dbReference type="PROSITE" id="PS50991">
    <property type="entry name" value="PYR_CT"/>
    <property type="match status" value="1"/>
</dbReference>
<evidence type="ECO:0000256" key="9">
    <source>
        <dbReference type="ARBA" id="ARBA00023211"/>
    </source>
</evidence>
<dbReference type="Proteomes" id="UP000698963">
    <property type="component" value="Unassembled WGS sequence"/>
</dbReference>
<dbReference type="SUPFAM" id="SSF51569">
    <property type="entry name" value="Aldolase"/>
    <property type="match status" value="1"/>
</dbReference>
<evidence type="ECO:0000259" key="12">
    <source>
        <dbReference type="PROSITE" id="PS50991"/>
    </source>
</evidence>
<dbReference type="GO" id="GO:0005737">
    <property type="term" value="C:cytoplasm"/>
    <property type="evidence" value="ECO:0007669"/>
    <property type="project" value="UniProtKB-UniRule"/>
</dbReference>
<dbReference type="FunFam" id="1.10.238.260:FF:000001">
    <property type="entry name" value="2-isopropylmalate synthase"/>
    <property type="match status" value="1"/>
</dbReference>
<dbReference type="NCBIfam" id="NF002087">
    <property type="entry name" value="PRK00915.1-4"/>
    <property type="match status" value="1"/>
</dbReference>
<dbReference type="GO" id="GO:0030145">
    <property type="term" value="F:manganese ion binding"/>
    <property type="evidence" value="ECO:0007669"/>
    <property type="project" value="UniProtKB-UniRule"/>
</dbReference>
<gene>
    <name evidence="11" type="primary">leuA</name>
    <name evidence="13" type="ORF">K8W16_10795</name>
</gene>
<comment type="catalytic activity">
    <reaction evidence="11">
        <text>3-methyl-2-oxobutanoate + acetyl-CoA + H2O = (2S)-2-isopropylmalate + CoA + H(+)</text>
        <dbReference type="Rhea" id="RHEA:21524"/>
        <dbReference type="ChEBI" id="CHEBI:1178"/>
        <dbReference type="ChEBI" id="CHEBI:11851"/>
        <dbReference type="ChEBI" id="CHEBI:15377"/>
        <dbReference type="ChEBI" id="CHEBI:15378"/>
        <dbReference type="ChEBI" id="CHEBI:57287"/>
        <dbReference type="ChEBI" id="CHEBI:57288"/>
        <dbReference type="EC" id="2.3.3.13"/>
    </reaction>
</comment>
<dbReference type="GO" id="GO:0009098">
    <property type="term" value="P:L-leucine biosynthetic process"/>
    <property type="evidence" value="ECO:0007669"/>
    <property type="project" value="UniProtKB-UniRule"/>
</dbReference>
<keyword evidence="7 11" id="KW-0808">Transferase</keyword>
<protein>
    <recommendedName>
        <fullName evidence="4 11">2-isopropylmalate synthase</fullName>
        <ecNumber evidence="3 11">2.3.3.13</ecNumber>
    </recommendedName>
    <alternativeName>
        <fullName evidence="11">Alpha-IPM synthase</fullName>
    </alternativeName>
    <alternativeName>
        <fullName evidence="11">Alpha-isopropylmalate synthase</fullName>
    </alternativeName>
</protein>
<keyword evidence="11" id="KW-0963">Cytoplasm</keyword>
<evidence type="ECO:0000256" key="5">
    <source>
        <dbReference type="ARBA" id="ARBA00022430"/>
    </source>
</evidence>
<feature type="binding site" evidence="11">
    <location>
        <position position="238"/>
    </location>
    <ligand>
        <name>Mn(2+)</name>
        <dbReference type="ChEBI" id="CHEBI:29035"/>
    </ligand>
</feature>
<dbReference type="EC" id="2.3.3.13" evidence="3 11"/>
<keyword evidence="13" id="KW-0012">Acyltransferase</keyword>
<dbReference type="InterPro" id="IPR054691">
    <property type="entry name" value="LeuA/HCS_post-cat"/>
</dbReference>
<dbReference type="Pfam" id="PF00682">
    <property type="entry name" value="HMGL-like"/>
    <property type="match status" value="1"/>
</dbReference>
<dbReference type="Pfam" id="PF08502">
    <property type="entry name" value="LeuA_dimer"/>
    <property type="match status" value="1"/>
</dbReference>
<dbReference type="AlphaFoldDB" id="A0A921DTI5"/>
<reference evidence="13" key="2">
    <citation type="submission" date="2021-09" db="EMBL/GenBank/DDBJ databases">
        <authorList>
            <person name="Gilroy R."/>
        </authorList>
    </citation>
    <scope>NUCLEOTIDE SEQUENCE</scope>
    <source>
        <strain evidence="13">ChiGjej2B2-19336</strain>
    </source>
</reference>
<reference evidence="13" key="1">
    <citation type="journal article" date="2021" name="PeerJ">
        <title>Extensive microbial diversity within the chicken gut microbiome revealed by metagenomics and culture.</title>
        <authorList>
            <person name="Gilroy R."/>
            <person name="Ravi A."/>
            <person name="Getino M."/>
            <person name="Pursley I."/>
            <person name="Horton D.L."/>
            <person name="Alikhan N.F."/>
            <person name="Baker D."/>
            <person name="Gharbi K."/>
            <person name="Hall N."/>
            <person name="Watson M."/>
            <person name="Adriaenssens E.M."/>
            <person name="Foster-Nyarko E."/>
            <person name="Jarju S."/>
            <person name="Secka A."/>
            <person name="Antonio M."/>
            <person name="Oren A."/>
            <person name="Chaudhuri R.R."/>
            <person name="La Ragione R."/>
            <person name="Hildebrand F."/>
            <person name="Pallen M.J."/>
        </authorList>
    </citation>
    <scope>NUCLEOTIDE SEQUENCE</scope>
    <source>
        <strain evidence="13">ChiGjej2B2-19336</strain>
    </source>
</reference>
<evidence type="ECO:0000256" key="7">
    <source>
        <dbReference type="ARBA" id="ARBA00022679"/>
    </source>
</evidence>
<feature type="region of interest" description="Regulatory domain" evidence="11">
    <location>
        <begin position="393"/>
        <end position="518"/>
    </location>
</feature>
<dbReference type="InterPro" id="IPR013709">
    <property type="entry name" value="2-isopropylmalate_synth_dimer"/>
</dbReference>
<evidence type="ECO:0000256" key="2">
    <source>
        <dbReference type="ARBA" id="ARBA00009396"/>
    </source>
</evidence>
<dbReference type="Gene3D" id="3.30.160.270">
    <property type="match status" value="1"/>
</dbReference>
<dbReference type="PANTHER" id="PTHR10277:SF9">
    <property type="entry name" value="2-ISOPROPYLMALATE SYNTHASE 1, CHLOROPLASTIC-RELATED"/>
    <property type="match status" value="1"/>
</dbReference>
<dbReference type="InterPro" id="IPR005671">
    <property type="entry name" value="LeuA_bact_synth"/>
</dbReference>
<dbReference type="NCBIfam" id="NF002086">
    <property type="entry name" value="PRK00915.1-3"/>
    <property type="match status" value="1"/>
</dbReference>
<dbReference type="RefSeq" id="WP_304123583.1">
    <property type="nucleotide sequence ID" value="NZ_DYZA01000222.1"/>
</dbReference>
<evidence type="ECO:0000256" key="4">
    <source>
        <dbReference type="ARBA" id="ARBA00018198"/>
    </source>
</evidence>
<dbReference type="SMART" id="SM00917">
    <property type="entry name" value="LeuA_dimer"/>
    <property type="match status" value="1"/>
</dbReference>
<dbReference type="InterPro" id="IPR002034">
    <property type="entry name" value="AIPM/Hcit_synth_CS"/>
</dbReference>
<keyword evidence="6 11" id="KW-0028">Amino-acid biosynthesis</keyword>
<dbReference type="InterPro" id="IPR000891">
    <property type="entry name" value="PYR_CT"/>
</dbReference>
<dbReference type="PROSITE" id="PS00815">
    <property type="entry name" value="AIPM_HOMOCIT_SYNTH_1"/>
    <property type="match status" value="1"/>
</dbReference>
<feature type="binding site" evidence="11">
    <location>
        <position position="204"/>
    </location>
    <ligand>
        <name>Mn(2+)</name>
        <dbReference type="ChEBI" id="CHEBI:29035"/>
    </ligand>
</feature>
<name>A0A921DTI5_9BACT</name>
<feature type="binding site" evidence="11">
    <location>
        <position position="202"/>
    </location>
    <ligand>
        <name>Mn(2+)</name>
        <dbReference type="ChEBI" id="CHEBI:29035"/>
    </ligand>
</feature>
<keyword evidence="5 11" id="KW-0432">Leucine biosynthesis</keyword>
<dbReference type="HAMAP" id="MF_01025">
    <property type="entry name" value="LeuA_type1"/>
    <property type="match status" value="1"/>
</dbReference>
<evidence type="ECO:0000313" key="13">
    <source>
        <dbReference type="EMBL" id="HJD98117.1"/>
    </source>
</evidence>
<evidence type="ECO:0000256" key="8">
    <source>
        <dbReference type="ARBA" id="ARBA00022723"/>
    </source>
</evidence>
<dbReference type="PANTHER" id="PTHR10277">
    <property type="entry name" value="HOMOCITRATE SYNTHASE-RELATED"/>
    <property type="match status" value="1"/>
</dbReference>
<keyword evidence="9 11" id="KW-0464">Manganese</keyword>
<evidence type="ECO:0000256" key="11">
    <source>
        <dbReference type="HAMAP-Rule" id="MF_01025"/>
    </source>
</evidence>
<dbReference type="GO" id="GO:0003985">
    <property type="term" value="F:acetyl-CoA C-acetyltransferase activity"/>
    <property type="evidence" value="ECO:0007669"/>
    <property type="project" value="UniProtKB-UniRule"/>
</dbReference>
<comment type="cofactor">
    <cofactor evidence="11">
        <name>Mn(2+)</name>
        <dbReference type="ChEBI" id="CHEBI:29035"/>
    </cofactor>
</comment>
<dbReference type="EMBL" id="DYZA01000222">
    <property type="protein sequence ID" value="HJD98117.1"/>
    <property type="molecule type" value="Genomic_DNA"/>
</dbReference>
<evidence type="ECO:0000256" key="6">
    <source>
        <dbReference type="ARBA" id="ARBA00022605"/>
    </source>
</evidence>
<keyword evidence="8 11" id="KW-0479">Metal-binding</keyword>
<comment type="subunit">
    <text evidence="11">Homodimer.</text>
</comment>
<comment type="pathway">
    <text evidence="1 11">Amino-acid biosynthesis; L-leucine biosynthesis; L-leucine from 3-methyl-2-oxobutanoate: step 1/4.</text>
</comment>
<sequence>MSDRVIIFDTTLRDGEQSPGATMDLSEKIRIARQLEMLGVDVIEAGFPAASEGDFEAVKAIAQSVENAQVAGLARANFKDIDRAWEAVKHARHPRIHTFIATSPIHMEYKLRKTPDEVVELAVAAVKRAASYTPNVEFSAEDASRSDRDFLVRIVTAAIDAGASTINIPDTVGFAQPDEFGALIRYIIENVPNSDKAVFSVHCHDDLGLAVANSLSAVKNGARQAELCLSGIGERAGNASLEEFVMALKLRPEYYGVECSIVTEQIYPSCHLLSLIIGRPIPANKAIIGSNAFAHESGIHQDGMLKNRNTYEIMTPQAVGRKSTDIVIGKHSGRNAVRTRLEELGYSLDTDQVNAVFAAMKELADKKARIHDEDLEALVFSEVYRMRIPDRFRLSNICVQTTMGSTMPTTAAVVMQDHDEEVRLAGFGVGPIDAAFNVISQICGTSAELEKFSVNAITGGTDAQGEVSVHLRDGKYSATGRGSDLDIIVASAKAYVDALNRLEHKEKDVISYKQNPVD</sequence>